<keyword evidence="1" id="KW-0812">Transmembrane</keyword>
<keyword evidence="1" id="KW-1133">Transmembrane helix</keyword>
<reference evidence="2 3" key="1">
    <citation type="submission" date="2019-02" db="EMBL/GenBank/DDBJ databases">
        <title>Deep-cultivation of Planctomycetes and their phenomic and genomic characterization uncovers novel biology.</title>
        <authorList>
            <person name="Wiegand S."/>
            <person name="Jogler M."/>
            <person name="Boedeker C."/>
            <person name="Pinto D."/>
            <person name="Vollmers J."/>
            <person name="Rivas-Marin E."/>
            <person name="Kohn T."/>
            <person name="Peeters S.H."/>
            <person name="Heuer A."/>
            <person name="Rast P."/>
            <person name="Oberbeckmann S."/>
            <person name="Bunk B."/>
            <person name="Jeske O."/>
            <person name="Meyerdierks A."/>
            <person name="Storesund J.E."/>
            <person name="Kallscheuer N."/>
            <person name="Luecker S."/>
            <person name="Lage O.M."/>
            <person name="Pohl T."/>
            <person name="Merkel B.J."/>
            <person name="Hornburger P."/>
            <person name="Mueller R.-W."/>
            <person name="Bruemmer F."/>
            <person name="Labrenz M."/>
            <person name="Spormann A.M."/>
            <person name="Op den Camp H."/>
            <person name="Overmann J."/>
            <person name="Amann R."/>
            <person name="Jetten M.S.M."/>
            <person name="Mascher T."/>
            <person name="Medema M.H."/>
            <person name="Devos D.P."/>
            <person name="Kaster A.-K."/>
            <person name="Ovreas L."/>
            <person name="Rohde M."/>
            <person name="Galperin M.Y."/>
            <person name="Jogler C."/>
        </authorList>
    </citation>
    <scope>NUCLEOTIDE SEQUENCE [LARGE SCALE GENOMIC DNA]</scope>
    <source>
        <strain evidence="2 3">Spa11</strain>
    </source>
</reference>
<evidence type="ECO:0000256" key="1">
    <source>
        <dbReference type="SAM" id="Phobius"/>
    </source>
</evidence>
<keyword evidence="1" id="KW-0472">Membrane</keyword>
<protein>
    <submittedName>
        <fullName evidence="2">Uncharacterized protein</fullName>
    </submittedName>
</protein>
<evidence type="ECO:0000313" key="3">
    <source>
        <dbReference type="Proteomes" id="UP000316426"/>
    </source>
</evidence>
<feature type="transmembrane region" description="Helical" evidence="1">
    <location>
        <begin position="12"/>
        <end position="35"/>
    </location>
</feature>
<proteinExistence type="predicted"/>
<name>A0A518K2N7_9BACT</name>
<dbReference type="EMBL" id="CP036349">
    <property type="protein sequence ID" value="QDV72063.1"/>
    <property type="molecule type" value="Genomic_DNA"/>
</dbReference>
<dbReference type="KEGG" id="bmei:Spa11_02330"/>
<accession>A0A518K2N7</accession>
<gene>
    <name evidence="2" type="ORF">Spa11_02330</name>
</gene>
<keyword evidence="3" id="KW-1185">Reference proteome</keyword>
<dbReference type="Proteomes" id="UP000316426">
    <property type="component" value="Chromosome"/>
</dbReference>
<organism evidence="2 3">
    <name type="scientific">Botrimarina mediterranea</name>
    <dbReference type="NCBI Taxonomy" id="2528022"/>
    <lineage>
        <taxon>Bacteria</taxon>
        <taxon>Pseudomonadati</taxon>
        <taxon>Planctomycetota</taxon>
        <taxon>Planctomycetia</taxon>
        <taxon>Pirellulales</taxon>
        <taxon>Lacipirellulaceae</taxon>
        <taxon>Botrimarina</taxon>
    </lineage>
</organism>
<dbReference type="AlphaFoldDB" id="A0A518K2N7"/>
<sequence length="145" mass="15835">MMNQPAFYRYFLAHSWLLSGCAGAALATVILFWGMHKEGIVLAGAPVFLWVILAAAPASLAGFVAGAFFLWMPIGNLAAWLQGWPFNDGEEVVVLSGKYKGTVAQVYESDVWKERGQVRLALGEEAKKSFTDIFCAVQVTRTSSK</sequence>
<feature type="transmembrane region" description="Helical" evidence="1">
    <location>
        <begin position="47"/>
        <end position="71"/>
    </location>
</feature>
<evidence type="ECO:0000313" key="2">
    <source>
        <dbReference type="EMBL" id="QDV72063.1"/>
    </source>
</evidence>
<dbReference type="RefSeq" id="WP_145105666.1">
    <property type="nucleotide sequence ID" value="NZ_CP036349.1"/>
</dbReference>